<keyword evidence="1 7" id="KW-0597">Phosphoprotein</keyword>
<dbReference type="InterPro" id="IPR000700">
    <property type="entry name" value="PAS-assoc_C"/>
</dbReference>
<accession>A0A0N8KRC5</accession>
<dbReference type="GO" id="GO:0005524">
    <property type="term" value="F:ATP binding"/>
    <property type="evidence" value="ECO:0007669"/>
    <property type="project" value="UniProtKB-KW"/>
</dbReference>
<dbReference type="InterPro" id="IPR005467">
    <property type="entry name" value="His_kinase_dom"/>
</dbReference>
<dbReference type="SUPFAM" id="SSF52172">
    <property type="entry name" value="CheY-like"/>
    <property type="match status" value="1"/>
</dbReference>
<dbReference type="PROSITE" id="PS50112">
    <property type="entry name" value="PAS"/>
    <property type="match status" value="3"/>
</dbReference>
<evidence type="ECO:0000256" key="2">
    <source>
        <dbReference type="ARBA" id="ARBA00022679"/>
    </source>
</evidence>
<dbReference type="PATRIC" id="fig|1719120.3.peg.937"/>
<comment type="caution">
    <text evidence="13">The sequence shown here is derived from an EMBL/GenBank/DDBJ whole genome shotgun (WGS) entry which is preliminary data.</text>
</comment>
<dbReference type="GO" id="GO:0000155">
    <property type="term" value="F:phosphorelay sensor kinase activity"/>
    <property type="evidence" value="ECO:0007669"/>
    <property type="project" value="InterPro"/>
</dbReference>
<evidence type="ECO:0000256" key="4">
    <source>
        <dbReference type="ARBA" id="ARBA00022777"/>
    </source>
</evidence>
<dbReference type="NCBIfam" id="TIGR00229">
    <property type="entry name" value="sensory_box"/>
    <property type="match status" value="4"/>
</dbReference>
<dbReference type="Proteomes" id="UP000050360">
    <property type="component" value="Unassembled WGS sequence"/>
</dbReference>
<keyword evidence="3" id="KW-0547">Nucleotide-binding</keyword>
<dbReference type="Pfam" id="PF00072">
    <property type="entry name" value="Response_reg"/>
    <property type="match status" value="1"/>
</dbReference>
<evidence type="ECO:0000256" key="7">
    <source>
        <dbReference type="PROSITE-ProRule" id="PRU00169"/>
    </source>
</evidence>
<dbReference type="InterPro" id="IPR013767">
    <property type="entry name" value="PAS_fold"/>
</dbReference>
<dbReference type="InterPro" id="IPR003594">
    <property type="entry name" value="HATPase_dom"/>
</dbReference>
<dbReference type="InterPro" id="IPR036890">
    <property type="entry name" value="HATPase_C_sf"/>
</dbReference>
<dbReference type="GO" id="GO:0006355">
    <property type="term" value="P:regulation of DNA-templated transcription"/>
    <property type="evidence" value="ECO:0007669"/>
    <property type="project" value="InterPro"/>
</dbReference>
<evidence type="ECO:0000256" key="5">
    <source>
        <dbReference type="ARBA" id="ARBA00022840"/>
    </source>
</evidence>
<evidence type="ECO:0000256" key="1">
    <source>
        <dbReference type="ARBA" id="ARBA00022553"/>
    </source>
</evidence>
<dbReference type="CDD" id="cd17546">
    <property type="entry name" value="REC_hyHK_CKI1_RcsC-like"/>
    <property type="match status" value="1"/>
</dbReference>
<feature type="domain" description="PAS" evidence="11">
    <location>
        <begin position="55"/>
        <end position="125"/>
    </location>
</feature>
<dbReference type="SMART" id="SM00091">
    <property type="entry name" value="PAS"/>
    <property type="match status" value="4"/>
</dbReference>
<evidence type="ECO:0000259" key="11">
    <source>
        <dbReference type="PROSITE" id="PS50112"/>
    </source>
</evidence>
<name>A0A0N8KRC5_9EURY</name>
<gene>
    <name evidence="13" type="ORF">MPEBLZ_00866</name>
</gene>
<dbReference type="Pfam" id="PF00512">
    <property type="entry name" value="HisKA"/>
    <property type="match status" value="1"/>
</dbReference>
<dbReference type="PRINTS" id="PR00344">
    <property type="entry name" value="BCTRLSENSOR"/>
</dbReference>
<dbReference type="InterPro" id="IPR001789">
    <property type="entry name" value="Sig_transdc_resp-reg_receiver"/>
</dbReference>
<feature type="coiled-coil region" evidence="8">
    <location>
        <begin position="481"/>
        <end position="515"/>
    </location>
</feature>
<dbReference type="PANTHER" id="PTHR43065:SF46">
    <property type="entry name" value="C4-DICARBOXYLATE TRANSPORT SENSOR PROTEIN DCTB"/>
    <property type="match status" value="1"/>
</dbReference>
<feature type="domain" description="PAC" evidence="12">
    <location>
        <begin position="294"/>
        <end position="346"/>
    </location>
</feature>
<evidence type="ECO:0000313" key="14">
    <source>
        <dbReference type="Proteomes" id="UP000050360"/>
    </source>
</evidence>
<keyword evidence="4 13" id="KW-0418">Kinase</keyword>
<dbReference type="SMART" id="SM00086">
    <property type="entry name" value="PAC"/>
    <property type="match status" value="3"/>
</dbReference>
<dbReference type="PANTHER" id="PTHR43065">
    <property type="entry name" value="SENSOR HISTIDINE KINASE"/>
    <property type="match status" value="1"/>
</dbReference>
<feature type="coiled-coil region" evidence="8">
    <location>
        <begin position="164"/>
        <end position="219"/>
    </location>
</feature>
<reference evidence="13 14" key="1">
    <citation type="submission" date="2015-09" db="EMBL/GenBank/DDBJ databases">
        <title>A metagenomics-based metabolic model of nitrate-dependent anaerobic oxidation of methane by Methanoperedens-like archaea.</title>
        <authorList>
            <person name="Arshad A."/>
            <person name="Speth D.R."/>
            <person name="De Graaf R.M."/>
            <person name="Op Den Camp H.J."/>
            <person name="Jetten M.S."/>
            <person name="Welte C.U."/>
        </authorList>
    </citation>
    <scope>NUCLEOTIDE SEQUENCE [LARGE SCALE GENOMIC DNA]</scope>
</reference>
<dbReference type="SUPFAM" id="SSF47384">
    <property type="entry name" value="Homodimeric domain of signal transducing histidine kinase"/>
    <property type="match status" value="1"/>
</dbReference>
<keyword evidence="2" id="KW-0808">Transferase</keyword>
<dbReference type="PROSITE" id="PS50113">
    <property type="entry name" value="PAC"/>
    <property type="match status" value="3"/>
</dbReference>
<dbReference type="EMBL" id="LKCM01000076">
    <property type="protein sequence ID" value="KPQ44554.1"/>
    <property type="molecule type" value="Genomic_DNA"/>
</dbReference>
<feature type="domain" description="PAS" evidence="11">
    <location>
        <begin position="216"/>
        <end position="289"/>
    </location>
</feature>
<dbReference type="InterPro" id="IPR003661">
    <property type="entry name" value="HisK_dim/P_dom"/>
</dbReference>
<feature type="coiled-coil region" evidence="8">
    <location>
        <begin position="7"/>
        <end position="34"/>
    </location>
</feature>
<dbReference type="InterPro" id="IPR000014">
    <property type="entry name" value="PAS"/>
</dbReference>
<dbReference type="Gene3D" id="3.30.450.20">
    <property type="entry name" value="PAS domain"/>
    <property type="match status" value="4"/>
</dbReference>
<dbReference type="Pfam" id="PF13188">
    <property type="entry name" value="PAS_8"/>
    <property type="match status" value="1"/>
</dbReference>
<dbReference type="SMART" id="SM00387">
    <property type="entry name" value="HATPase_c"/>
    <property type="match status" value="1"/>
</dbReference>
<dbReference type="Gene3D" id="3.40.50.2300">
    <property type="match status" value="1"/>
</dbReference>
<dbReference type="SMART" id="SM00388">
    <property type="entry name" value="HisKA"/>
    <property type="match status" value="1"/>
</dbReference>
<sequence>MKKNKTKEELLHEKQELEVRLGEAEETLRAIRNGEVDALVVSTEEGDKVYTLRGAEQPYRILIEEMKEGAVTLTEDDTILYCNRGFAGMLKSALEKMIGTEISQFVSPADRLVFDKLLRQGKKGGSKGEVTFLAGEGTIVPAHISINAMQMNGASIVYLVATDITELKTAEEALQKAHDELEIKVEERTAELVNTNEELKAEMTERERVEEALRESEQLWATTLASIGDAVICTDTEGRITFMNAVAEALTGWTLAEASRKPITEVFKIINEYTRAKVEDPVTRVLQEGNIVGLANHTILVRKDGTEVPIDDSGAPIRDGGGKTLGVVLVFRDITERKQAEEALKQSEEQLRSIFSQSPIGIGIYNSEGILLDINKAAMTMFGIDRLDKIRGLKLFSSPTIPEEKRMKLQDQELIQEEIVYDFDKIREINFYETSRTGISYFNRIITPLYSNSDSKPYGYLVQVQDITERKQSQEALHRAHDELELRVQERTAQLKEANKALAEREASYRELTESINDLFYAIDRDLKYTYWNKASEILTGISAKDAIGKSLYEIFPGLKGTKAEQFYIESLKTQQPGRLESGFQVGDKNFIFEINIYPTKTGLSVIAKDITETKMLEAQLLRAQRMESIGTLAGGIAHDLNNVLTPIMLSLQLLKEKNKDEQGQKLLTILEQNCQRGANLIKQVLSFARGVEGERNPLQAKHVIAEIEKVAKETFPRNIEIQTNIEKDLFTISGDATQLHQVIMNLSVNARDVMQDGGVLSITASNFFIDENYARMHKEAKVGSYVIISVSDTGSGIPPRIVDRIFEPFFTTKEFGKGTGLGLSTALAIVRSHGGFINVYSEIGKGTTFKVYLPAVKTEIQKEEEQLKLYIGHGELILVAEDEGSIREITSSTLETYGYKVLTSSDGAEAVALYAQNKDKVKVVLMDMMMPVMDGYASIRAIRKINPEVKIIAVSGLAEKDKLAKIGSSHAKAFLPKPYTAEKLLKTIHEIISTE</sequence>
<evidence type="ECO:0000259" key="12">
    <source>
        <dbReference type="PROSITE" id="PS50113"/>
    </source>
</evidence>
<dbReference type="Pfam" id="PF08448">
    <property type="entry name" value="PAS_4"/>
    <property type="match status" value="1"/>
</dbReference>
<dbReference type="CDD" id="cd00130">
    <property type="entry name" value="PAS"/>
    <property type="match status" value="3"/>
</dbReference>
<dbReference type="InterPro" id="IPR013656">
    <property type="entry name" value="PAS_4"/>
</dbReference>
<proteinExistence type="predicted"/>
<dbReference type="SUPFAM" id="SSF55785">
    <property type="entry name" value="PYP-like sensor domain (PAS domain)"/>
    <property type="match status" value="4"/>
</dbReference>
<dbReference type="PROSITE" id="PS50110">
    <property type="entry name" value="RESPONSE_REGULATORY"/>
    <property type="match status" value="1"/>
</dbReference>
<evidence type="ECO:0000256" key="3">
    <source>
        <dbReference type="ARBA" id="ARBA00022741"/>
    </source>
</evidence>
<dbReference type="Pfam" id="PF13426">
    <property type="entry name" value="PAS_9"/>
    <property type="match status" value="1"/>
</dbReference>
<dbReference type="SUPFAM" id="SSF55874">
    <property type="entry name" value="ATPase domain of HSP90 chaperone/DNA topoisomerase II/histidine kinase"/>
    <property type="match status" value="1"/>
</dbReference>
<keyword evidence="8" id="KW-0175">Coiled coil</keyword>
<dbReference type="InterPro" id="IPR036097">
    <property type="entry name" value="HisK_dim/P_sf"/>
</dbReference>
<evidence type="ECO:0000259" key="9">
    <source>
        <dbReference type="PROSITE" id="PS50109"/>
    </source>
</evidence>
<dbReference type="AlphaFoldDB" id="A0A0N8KRC5"/>
<dbReference type="Gene3D" id="3.30.565.10">
    <property type="entry name" value="Histidine kinase-like ATPase, C-terminal domain"/>
    <property type="match status" value="1"/>
</dbReference>
<feature type="domain" description="Response regulatory" evidence="10">
    <location>
        <begin position="877"/>
        <end position="993"/>
    </location>
</feature>
<feature type="modified residue" description="4-aspartylphosphate" evidence="7">
    <location>
        <position position="928"/>
    </location>
</feature>
<dbReference type="InterPro" id="IPR001610">
    <property type="entry name" value="PAC"/>
</dbReference>
<feature type="domain" description="PAS" evidence="11">
    <location>
        <begin position="505"/>
        <end position="556"/>
    </location>
</feature>
<keyword evidence="5" id="KW-0067">ATP-binding</keyword>
<evidence type="ECO:0000256" key="6">
    <source>
        <dbReference type="ARBA" id="ARBA00023012"/>
    </source>
</evidence>
<keyword evidence="6" id="KW-0902">Two-component regulatory system</keyword>
<feature type="domain" description="Histidine kinase" evidence="9">
    <location>
        <begin position="636"/>
        <end position="858"/>
    </location>
</feature>
<dbReference type="InterPro" id="IPR004358">
    <property type="entry name" value="Sig_transdc_His_kin-like_C"/>
</dbReference>
<dbReference type="SMART" id="SM00448">
    <property type="entry name" value="REC"/>
    <property type="match status" value="1"/>
</dbReference>
<evidence type="ECO:0000313" key="13">
    <source>
        <dbReference type="EMBL" id="KPQ44554.1"/>
    </source>
</evidence>
<evidence type="ECO:0000259" key="10">
    <source>
        <dbReference type="PROSITE" id="PS50110"/>
    </source>
</evidence>
<dbReference type="InterPro" id="IPR035965">
    <property type="entry name" value="PAS-like_dom_sf"/>
</dbReference>
<feature type="domain" description="PAC" evidence="12">
    <location>
        <begin position="126"/>
        <end position="176"/>
    </location>
</feature>
<feature type="domain" description="PAC" evidence="12">
    <location>
        <begin position="425"/>
        <end position="479"/>
    </location>
</feature>
<protein>
    <submittedName>
        <fullName evidence="13">Sensory transduction histidine kinase</fullName>
    </submittedName>
</protein>
<dbReference type="CDD" id="cd00082">
    <property type="entry name" value="HisKA"/>
    <property type="match status" value="1"/>
</dbReference>
<organism evidence="13 14">
    <name type="scientific">Candidatus Methanoperedens nitratireducens</name>
    <dbReference type="NCBI Taxonomy" id="1392998"/>
    <lineage>
        <taxon>Archaea</taxon>
        <taxon>Methanobacteriati</taxon>
        <taxon>Methanobacteriota</taxon>
        <taxon>Stenosarchaea group</taxon>
        <taxon>Methanomicrobia</taxon>
        <taxon>Methanosarcinales</taxon>
        <taxon>ANME-2 cluster</taxon>
        <taxon>Candidatus Methanoperedentaceae</taxon>
        <taxon>Candidatus Methanoperedens</taxon>
    </lineage>
</organism>
<dbReference type="Gene3D" id="1.10.287.130">
    <property type="match status" value="1"/>
</dbReference>
<dbReference type="PROSITE" id="PS50109">
    <property type="entry name" value="HIS_KIN"/>
    <property type="match status" value="1"/>
</dbReference>
<dbReference type="InterPro" id="IPR011006">
    <property type="entry name" value="CheY-like_superfamily"/>
</dbReference>
<evidence type="ECO:0000256" key="8">
    <source>
        <dbReference type="SAM" id="Coils"/>
    </source>
</evidence>
<dbReference type="Pfam" id="PF00989">
    <property type="entry name" value="PAS"/>
    <property type="match status" value="1"/>
</dbReference>
<dbReference type="Pfam" id="PF02518">
    <property type="entry name" value="HATPase_c"/>
    <property type="match status" value="1"/>
</dbReference>